<dbReference type="SUPFAM" id="SSF52540">
    <property type="entry name" value="P-loop containing nucleoside triphosphate hydrolases"/>
    <property type="match status" value="1"/>
</dbReference>
<keyword evidence="2" id="KW-0963">Cytoplasm</keyword>
<dbReference type="Pfam" id="PF05729">
    <property type="entry name" value="NACHT"/>
    <property type="match status" value="1"/>
</dbReference>
<proteinExistence type="predicted"/>
<sequence>MPFQQTVDDYSDTEAGLDDMFVQLLLQQYSTTHLPETPGYRDVKALQKLMQKSTPIKLSQLFDRLDHKRAPRSVLILGRAGVGKSTLMKQVARLWAKEELWKDIEYLFLITLRELQQDRMWTLADLLLDGLPLDPAEKQVAVKLLMENTSRVLCVQEGMDEVDIRHLKGHDLQRDCHKDTDLSTILSSITCNVMLKGAKVIVTSRPNNNVPECNRKTELYGFTEESIQMYIHKFSGRNNDLETFIKDYLRDNVNIGTLCYLPVQCNFVCAYLSDMYSDTHSEETSIPSNDISAVRTMTQLYVLATINMAKKHGTKSLEHERTFDDMLGTSVRCHAKLAKHCTMSTPLQIIMYDEDLEEFGISDEDRKAGFLAESETKRLKGHLTHRRHRCWSFHHLSMQEMFAAVGLLLGPREDLMKLIQHKQSARQHEVLIKFIVGLWCDQPNKDFMDLVSGQAEAQETSLSGCSAQLSMTLEPRVFIEKLTHVFDTLEVTTIIYEAQCPSLVDLVPEELSSSNMFPTEMAALSWILRQQQCRVAKVILQDLDSRLMSQLVQGLQQNTSVQELK</sequence>
<dbReference type="Gene3D" id="3.40.50.300">
    <property type="entry name" value="P-loop containing nucleotide triphosphate hydrolases"/>
    <property type="match status" value="1"/>
</dbReference>
<dbReference type="PROSITE" id="PS50837">
    <property type="entry name" value="NACHT"/>
    <property type="match status" value="1"/>
</dbReference>
<dbReference type="PANTHER" id="PTHR45690:SF19">
    <property type="entry name" value="NACHT, LRR AND PYD DOMAINS-CONTAINING PROTEIN 3"/>
    <property type="match status" value="1"/>
</dbReference>
<evidence type="ECO:0000256" key="2">
    <source>
        <dbReference type="ARBA" id="ARBA00022490"/>
    </source>
</evidence>
<keyword evidence="3" id="KW-0677">Repeat</keyword>
<evidence type="ECO:0000313" key="5">
    <source>
        <dbReference type="EMBL" id="KAK2145139.1"/>
    </source>
</evidence>
<dbReference type="EMBL" id="JAODUO010004007">
    <property type="protein sequence ID" value="KAK2145139.1"/>
    <property type="molecule type" value="Genomic_DNA"/>
</dbReference>
<evidence type="ECO:0000313" key="6">
    <source>
        <dbReference type="Proteomes" id="UP001209878"/>
    </source>
</evidence>
<keyword evidence="6" id="KW-1185">Reference proteome</keyword>
<dbReference type="PANTHER" id="PTHR45690">
    <property type="entry name" value="NACHT, LRR AND PYD DOMAINS-CONTAINING PROTEIN 12"/>
    <property type="match status" value="1"/>
</dbReference>
<feature type="domain" description="NACHT" evidence="4">
    <location>
        <begin position="72"/>
        <end position="207"/>
    </location>
</feature>
<dbReference type="InterPro" id="IPR050637">
    <property type="entry name" value="NLRP_innate_immun_reg"/>
</dbReference>
<name>A0AAD9J234_RIDPI</name>
<dbReference type="InterPro" id="IPR027417">
    <property type="entry name" value="P-loop_NTPase"/>
</dbReference>
<dbReference type="InterPro" id="IPR007111">
    <property type="entry name" value="NACHT_NTPase"/>
</dbReference>
<accession>A0AAD9J234</accession>
<evidence type="ECO:0000256" key="3">
    <source>
        <dbReference type="ARBA" id="ARBA00022737"/>
    </source>
</evidence>
<comment type="subcellular location">
    <subcellularLocation>
        <location evidence="1">Cytoplasm</location>
    </subcellularLocation>
</comment>
<protein>
    <recommendedName>
        <fullName evidence="4">NACHT domain-containing protein</fullName>
    </recommendedName>
</protein>
<dbReference type="AlphaFoldDB" id="A0AAD9J234"/>
<reference evidence="5" key="1">
    <citation type="journal article" date="2023" name="Mol. Biol. Evol.">
        <title>Third-Generation Sequencing Reveals the Adaptive Role of the Epigenome in Three Deep-Sea Polychaetes.</title>
        <authorList>
            <person name="Perez M."/>
            <person name="Aroh O."/>
            <person name="Sun Y."/>
            <person name="Lan Y."/>
            <person name="Juniper S.K."/>
            <person name="Young C.R."/>
            <person name="Angers B."/>
            <person name="Qian P.Y."/>
        </authorList>
    </citation>
    <scope>NUCLEOTIDE SEQUENCE</scope>
    <source>
        <strain evidence="5">R07B-5</strain>
    </source>
</reference>
<organism evidence="5 6">
    <name type="scientific">Ridgeia piscesae</name>
    <name type="common">Tubeworm</name>
    <dbReference type="NCBI Taxonomy" id="27915"/>
    <lineage>
        <taxon>Eukaryota</taxon>
        <taxon>Metazoa</taxon>
        <taxon>Spiralia</taxon>
        <taxon>Lophotrochozoa</taxon>
        <taxon>Annelida</taxon>
        <taxon>Polychaeta</taxon>
        <taxon>Sedentaria</taxon>
        <taxon>Canalipalpata</taxon>
        <taxon>Sabellida</taxon>
        <taxon>Siboglinidae</taxon>
        <taxon>Ridgeia</taxon>
    </lineage>
</organism>
<evidence type="ECO:0000256" key="1">
    <source>
        <dbReference type="ARBA" id="ARBA00004496"/>
    </source>
</evidence>
<gene>
    <name evidence="5" type="ORF">NP493_3982g00000</name>
</gene>
<dbReference type="Proteomes" id="UP001209878">
    <property type="component" value="Unassembled WGS sequence"/>
</dbReference>
<dbReference type="GO" id="GO:0005737">
    <property type="term" value="C:cytoplasm"/>
    <property type="evidence" value="ECO:0007669"/>
    <property type="project" value="UniProtKB-SubCell"/>
</dbReference>
<evidence type="ECO:0000259" key="4">
    <source>
        <dbReference type="PROSITE" id="PS50837"/>
    </source>
</evidence>
<comment type="caution">
    <text evidence="5">The sequence shown here is derived from an EMBL/GenBank/DDBJ whole genome shotgun (WGS) entry which is preliminary data.</text>
</comment>